<sequence>MRRVLLPHAISSAAPPAGAAIHDHRGTSMGTGWSARVVGAAPDLAPLLQAELDLVVAQMSHWEPTSDLGRFNRAPAGTWHALPAEFLEVLAFALDVCDASGGACDPCAGALVNLWGFGPVNRHDQPGFVPPTPAQVQAALAQRAHVRLDPHTGQAWQPGGVQLDLSAIAKGYAVDRLALRLESLGIADYLVEVGGELRGGGVKPDGQPWWVALEQPPDAAAGDDIVVALHGLAVATSGDYRRYFVDGAGRRPHTIDPRTGLPIDSGIAAVTVVDASCMAADAWSTALTVLGVEAGLRLAERRGIAARFLVRQGDGTLRASTSSAFAAMLD</sequence>
<comment type="cofactor">
    <cofactor evidence="11">
        <name>Mg(2+)</name>
        <dbReference type="ChEBI" id="CHEBI:18420"/>
    </cofactor>
    <cofactor evidence="11">
        <name>Mn(2+)</name>
        <dbReference type="ChEBI" id="CHEBI:29035"/>
    </cofactor>
    <text evidence="11">Magnesium. Can also use manganese.</text>
</comment>
<accession>A0A2R4CEE0</accession>
<dbReference type="GO" id="GO:0046872">
    <property type="term" value="F:metal ion binding"/>
    <property type="evidence" value="ECO:0007669"/>
    <property type="project" value="UniProtKB-UniRule"/>
</dbReference>
<dbReference type="AlphaFoldDB" id="A0A2R4CEE0"/>
<dbReference type="PANTHER" id="PTHR30040:SF2">
    <property type="entry name" value="FAD:PROTEIN FMN TRANSFERASE"/>
    <property type="match status" value="1"/>
</dbReference>
<evidence type="ECO:0000256" key="7">
    <source>
        <dbReference type="ARBA" id="ARBA00022842"/>
    </source>
</evidence>
<keyword evidence="3 10" id="KW-0285">Flavoprotein</keyword>
<evidence type="ECO:0000256" key="5">
    <source>
        <dbReference type="ARBA" id="ARBA00022723"/>
    </source>
</evidence>
<organism evidence="12 13">
    <name type="scientific">Pseudoduganella armeniaca</name>
    <dbReference type="NCBI Taxonomy" id="2072590"/>
    <lineage>
        <taxon>Bacteria</taxon>
        <taxon>Pseudomonadati</taxon>
        <taxon>Pseudomonadota</taxon>
        <taxon>Betaproteobacteria</taxon>
        <taxon>Burkholderiales</taxon>
        <taxon>Oxalobacteraceae</taxon>
        <taxon>Telluria group</taxon>
        <taxon>Pseudoduganella</taxon>
    </lineage>
</organism>
<keyword evidence="4 10" id="KW-0808">Transferase</keyword>
<gene>
    <name evidence="12" type="ORF">C9I28_21920</name>
</gene>
<dbReference type="Proteomes" id="UP000240505">
    <property type="component" value="Chromosome"/>
</dbReference>
<feature type="binding site" evidence="11">
    <location>
        <position position="285"/>
    </location>
    <ligand>
        <name>Mg(2+)</name>
        <dbReference type="ChEBI" id="CHEBI:18420"/>
    </ligand>
</feature>
<dbReference type="Pfam" id="PF02424">
    <property type="entry name" value="ApbE"/>
    <property type="match status" value="1"/>
</dbReference>
<dbReference type="PANTHER" id="PTHR30040">
    <property type="entry name" value="THIAMINE BIOSYNTHESIS LIPOPROTEIN APBE"/>
    <property type="match status" value="1"/>
</dbReference>
<dbReference type="InterPro" id="IPR003374">
    <property type="entry name" value="ApbE-like_sf"/>
</dbReference>
<evidence type="ECO:0000256" key="1">
    <source>
        <dbReference type="ARBA" id="ARBA00011955"/>
    </source>
</evidence>
<dbReference type="KEGG" id="masz:C9I28_21920"/>
<dbReference type="PIRSF" id="PIRSF006268">
    <property type="entry name" value="ApbE"/>
    <property type="match status" value="1"/>
</dbReference>
<dbReference type="Gene3D" id="3.10.520.10">
    <property type="entry name" value="ApbE-like domains"/>
    <property type="match status" value="1"/>
</dbReference>
<evidence type="ECO:0000256" key="9">
    <source>
        <dbReference type="ARBA" id="ARBA00048540"/>
    </source>
</evidence>
<comment type="catalytic activity">
    <reaction evidence="9 10">
        <text>L-threonyl-[protein] + FAD = FMN-L-threonyl-[protein] + AMP + H(+)</text>
        <dbReference type="Rhea" id="RHEA:36847"/>
        <dbReference type="Rhea" id="RHEA-COMP:11060"/>
        <dbReference type="Rhea" id="RHEA-COMP:11061"/>
        <dbReference type="ChEBI" id="CHEBI:15378"/>
        <dbReference type="ChEBI" id="CHEBI:30013"/>
        <dbReference type="ChEBI" id="CHEBI:57692"/>
        <dbReference type="ChEBI" id="CHEBI:74257"/>
        <dbReference type="ChEBI" id="CHEBI:456215"/>
        <dbReference type="EC" id="2.7.1.180"/>
    </reaction>
</comment>
<evidence type="ECO:0000256" key="11">
    <source>
        <dbReference type="PIRSR" id="PIRSR006268-2"/>
    </source>
</evidence>
<evidence type="ECO:0000313" key="12">
    <source>
        <dbReference type="EMBL" id="AVR97995.1"/>
    </source>
</evidence>
<dbReference type="EMBL" id="CP028324">
    <property type="protein sequence ID" value="AVR97995.1"/>
    <property type="molecule type" value="Genomic_DNA"/>
</dbReference>
<protein>
    <recommendedName>
        <fullName evidence="2 10">FAD:protein FMN transferase</fullName>
        <ecNumber evidence="1 10">2.7.1.180</ecNumber>
    </recommendedName>
    <alternativeName>
        <fullName evidence="8 10">Flavin transferase</fullName>
    </alternativeName>
</protein>
<dbReference type="InterPro" id="IPR024932">
    <property type="entry name" value="ApbE"/>
</dbReference>
<feature type="binding site" evidence="11">
    <location>
        <position position="281"/>
    </location>
    <ligand>
        <name>Mg(2+)</name>
        <dbReference type="ChEBI" id="CHEBI:18420"/>
    </ligand>
</feature>
<dbReference type="OrthoDB" id="9778595at2"/>
<comment type="similarity">
    <text evidence="10">Belongs to the ApbE family.</text>
</comment>
<dbReference type="RefSeq" id="WP_107143335.1">
    <property type="nucleotide sequence ID" value="NZ_CP028324.1"/>
</dbReference>
<evidence type="ECO:0000256" key="6">
    <source>
        <dbReference type="ARBA" id="ARBA00022827"/>
    </source>
</evidence>
<dbReference type="GO" id="GO:0016740">
    <property type="term" value="F:transferase activity"/>
    <property type="evidence" value="ECO:0007669"/>
    <property type="project" value="UniProtKB-UniRule"/>
</dbReference>
<evidence type="ECO:0000313" key="13">
    <source>
        <dbReference type="Proteomes" id="UP000240505"/>
    </source>
</evidence>
<dbReference type="EC" id="2.7.1.180" evidence="1 10"/>
<evidence type="ECO:0000256" key="3">
    <source>
        <dbReference type="ARBA" id="ARBA00022630"/>
    </source>
</evidence>
<evidence type="ECO:0000256" key="8">
    <source>
        <dbReference type="ARBA" id="ARBA00031306"/>
    </source>
</evidence>
<evidence type="ECO:0000256" key="2">
    <source>
        <dbReference type="ARBA" id="ARBA00016337"/>
    </source>
</evidence>
<keyword evidence="6 10" id="KW-0274">FAD</keyword>
<feature type="binding site" evidence="11">
    <location>
        <position position="167"/>
    </location>
    <ligand>
        <name>Mg(2+)</name>
        <dbReference type="ChEBI" id="CHEBI:18420"/>
    </ligand>
</feature>
<keyword evidence="7 10" id="KW-0460">Magnesium</keyword>
<proteinExistence type="inferred from homology"/>
<keyword evidence="5 10" id="KW-0479">Metal-binding</keyword>
<reference evidence="12 13" key="1">
    <citation type="submission" date="2018-03" db="EMBL/GenBank/DDBJ databases">
        <title>Massilia armeniaca sp. nov., isolated from desert soil.</title>
        <authorList>
            <person name="Huang H."/>
            <person name="Ren M."/>
        </authorList>
    </citation>
    <scope>NUCLEOTIDE SEQUENCE [LARGE SCALE GENOMIC DNA]</scope>
    <source>
        <strain evidence="12 13">ZMN-3</strain>
    </source>
</reference>
<keyword evidence="13" id="KW-1185">Reference proteome</keyword>
<evidence type="ECO:0000256" key="4">
    <source>
        <dbReference type="ARBA" id="ARBA00022679"/>
    </source>
</evidence>
<dbReference type="SUPFAM" id="SSF143631">
    <property type="entry name" value="ApbE-like"/>
    <property type="match status" value="1"/>
</dbReference>
<evidence type="ECO:0000256" key="10">
    <source>
        <dbReference type="PIRNR" id="PIRNR006268"/>
    </source>
</evidence>
<name>A0A2R4CEE0_9BURK</name>